<comment type="caution">
    <text evidence="2">The sequence shown here is derived from an EMBL/GenBank/DDBJ whole genome shotgun (WGS) entry which is preliminary data.</text>
</comment>
<dbReference type="Proteomes" id="UP000051586">
    <property type="component" value="Unassembled WGS sequence"/>
</dbReference>
<gene>
    <name evidence="2" type="ORF">FC87_GL000331</name>
</gene>
<dbReference type="AlphaFoldDB" id="A0A0R2CNM9"/>
<keyword evidence="1" id="KW-1133">Transmembrane helix</keyword>
<protein>
    <submittedName>
        <fullName evidence="2">Uncharacterized protein</fullName>
    </submittedName>
</protein>
<organism evidence="2 3">
    <name type="scientific">Fructilactobacillus florum DSM 22689 = JCM 16035</name>
    <dbReference type="NCBI Taxonomy" id="1423745"/>
    <lineage>
        <taxon>Bacteria</taxon>
        <taxon>Bacillati</taxon>
        <taxon>Bacillota</taxon>
        <taxon>Bacilli</taxon>
        <taxon>Lactobacillales</taxon>
        <taxon>Lactobacillaceae</taxon>
        <taxon>Fructilactobacillus</taxon>
    </lineage>
</organism>
<dbReference type="STRING" id="1423745.GCA_001311215_02001"/>
<reference evidence="2 3" key="1">
    <citation type="journal article" date="2015" name="Genome Announc.">
        <title>Expanding the biotechnology potential of lactobacilli through comparative genomics of 213 strains and associated genera.</title>
        <authorList>
            <person name="Sun Z."/>
            <person name="Harris H.M."/>
            <person name="McCann A."/>
            <person name="Guo C."/>
            <person name="Argimon S."/>
            <person name="Zhang W."/>
            <person name="Yang X."/>
            <person name="Jeffery I.B."/>
            <person name="Cooney J.C."/>
            <person name="Kagawa T.F."/>
            <person name="Liu W."/>
            <person name="Song Y."/>
            <person name="Salvetti E."/>
            <person name="Wrobel A."/>
            <person name="Rasinkangas P."/>
            <person name="Parkhill J."/>
            <person name="Rea M.C."/>
            <person name="O'Sullivan O."/>
            <person name="Ritari J."/>
            <person name="Douillard F.P."/>
            <person name="Paul Ross R."/>
            <person name="Yang R."/>
            <person name="Briner A.E."/>
            <person name="Felis G.E."/>
            <person name="de Vos W.M."/>
            <person name="Barrangou R."/>
            <person name="Klaenhammer T.R."/>
            <person name="Caufield P.W."/>
            <person name="Cui Y."/>
            <person name="Zhang H."/>
            <person name="O'Toole P.W."/>
        </authorList>
    </citation>
    <scope>NUCLEOTIDE SEQUENCE [LARGE SCALE GENOMIC DNA]</scope>
    <source>
        <strain evidence="2 3">DSM 22689</strain>
    </source>
</reference>
<accession>A0A0R2CNM9</accession>
<evidence type="ECO:0000256" key="1">
    <source>
        <dbReference type="SAM" id="Phobius"/>
    </source>
</evidence>
<feature type="transmembrane region" description="Helical" evidence="1">
    <location>
        <begin position="6"/>
        <end position="23"/>
    </location>
</feature>
<proteinExistence type="predicted"/>
<evidence type="ECO:0000313" key="2">
    <source>
        <dbReference type="EMBL" id="KRM89814.1"/>
    </source>
</evidence>
<feature type="transmembrane region" description="Helical" evidence="1">
    <location>
        <begin position="70"/>
        <end position="90"/>
    </location>
</feature>
<name>A0A0R2CNM9_9LACO</name>
<dbReference type="RefSeq" id="WP_056961954.1">
    <property type="nucleotide sequence ID" value="NZ_AYZI01000013.1"/>
</dbReference>
<keyword evidence="1" id="KW-0472">Membrane</keyword>
<sequence>MNIFVILFFVFVGLIVFFIFKIIKSSSDFSSAHTQVKQAPVDNLDLKHGSEYIEQHEKIGNKSTFATKKILIISIICLVAVGSVIGYLRYQNVVRANNSVRITQVTSDKDGWTIKGTTKAPDGSVIAVLNNQNKQISSNPDKGGVSYVKNGEFKTYVSTLSDMEDLKNKSNAKVKIATIPYVSLKDNERDIKKSAVRSVNENAKIVKLDVTNSQVDQYNGD</sequence>
<evidence type="ECO:0000313" key="3">
    <source>
        <dbReference type="Proteomes" id="UP000051586"/>
    </source>
</evidence>
<dbReference type="EMBL" id="AYZI01000013">
    <property type="protein sequence ID" value="KRM89814.1"/>
    <property type="molecule type" value="Genomic_DNA"/>
</dbReference>
<dbReference type="PATRIC" id="fig|1423745.4.peg.352"/>
<keyword evidence="1" id="KW-0812">Transmembrane</keyword>